<dbReference type="FunFam" id="3.30.420.40:FF:000108">
    <property type="entry name" value="Glycerol kinase, glycosomal"/>
    <property type="match status" value="1"/>
</dbReference>
<feature type="domain" description="Carbohydrate kinase FGGY N-terminal" evidence="11">
    <location>
        <begin position="10"/>
        <end position="260"/>
    </location>
</feature>
<evidence type="ECO:0000259" key="12">
    <source>
        <dbReference type="Pfam" id="PF02782"/>
    </source>
</evidence>
<dbReference type="GO" id="GO:0004370">
    <property type="term" value="F:glycerol kinase activity"/>
    <property type="evidence" value="ECO:0007669"/>
    <property type="project" value="UniProtKB-EC"/>
</dbReference>
<evidence type="ECO:0000256" key="7">
    <source>
        <dbReference type="ARBA" id="ARBA00022798"/>
    </source>
</evidence>
<evidence type="ECO:0000256" key="4">
    <source>
        <dbReference type="ARBA" id="ARBA00022679"/>
    </source>
</evidence>
<accession>A0A9N9RXQ6</accession>
<reference evidence="13" key="1">
    <citation type="submission" date="2022-01" db="EMBL/GenBank/DDBJ databases">
        <authorList>
            <person name="King R."/>
        </authorList>
    </citation>
    <scope>NUCLEOTIDE SEQUENCE</scope>
</reference>
<evidence type="ECO:0000256" key="1">
    <source>
        <dbReference type="ARBA" id="ARBA00005190"/>
    </source>
</evidence>
<comment type="pathway">
    <text evidence="1">Polyol metabolism; glycerol degradation via glycerol kinase pathway; sn-glycerol 3-phosphate from glycerol: step 1/1.</text>
</comment>
<dbReference type="Proteomes" id="UP001153620">
    <property type="component" value="Chromosome 2"/>
</dbReference>
<dbReference type="InterPro" id="IPR018483">
    <property type="entry name" value="Carb_kinase_FGGY_CS"/>
</dbReference>
<dbReference type="PANTHER" id="PTHR10196:SF40">
    <property type="entry name" value="GLYCEROL KINASE"/>
    <property type="match status" value="1"/>
</dbReference>
<evidence type="ECO:0000256" key="8">
    <source>
        <dbReference type="ARBA" id="ARBA00022840"/>
    </source>
</evidence>
<keyword evidence="14" id="KW-1185">Reference proteome</keyword>
<proteinExistence type="inferred from homology"/>
<dbReference type="OrthoDB" id="5422795at2759"/>
<dbReference type="PIRSF" id="PIRSF000538">
    <property type="entry name" value="GlpK"/>
    <property type="match status" value="1"/>
</dbReference>
<evidence type="ECO:0000256" key="2">
    <source>
        <dbReference type="ARBA" id="ARBA00009156"/>
    </source>
</evidence>
<keyword evidence="7" id="KW-0319">Glycerol metabolism</keyword>
<keyword evidence="6 10" id="KW-0418">Kinase</keyword>
<gene>
    <name evidence="13" type="ORF">CHIRRI_LOCUS7679</name>
</gene>
<dbReference type="InterPro" id="IPR005999">
    <property type="entry name" value="Glycerol_kin"/>
</dbReference>
<evidence type="ECO:0000256" key="9">
    <source>
        <dbReference type="ARBA" id="ARBA00043149"/>
    </source>
</evidence>
<evidence type="ECO:0000256" key="10">
    <source>
        <dbReference type="RuleBase" id="RU003733"/>
    </source>
</evidence>
<evidence type="ECO:0000313" key="14">
    <source>
        <dbReference type="Proteomes" id="UP001153620"/>
    </source>
</evidence>
<dbReference type="AlphaFoldDB" id="A0A9N9RXQ6"/>
<dbReference type="GO" id="GO:0006071">
    <property type="term" value="P:glycerol metabolic process"/>
    <property type="evidence" value="ECO:0007669"/>
    <property type="project" value="UniProtKB-KW"/>
</dbReference>
<dbReference type="GO" id="GO:0006641">
    <property type="term" value="P:triglyceride metabolic process"/>
    <property type="evidence" value="ECO:0007669"/>
    <property type="project" value="TreeGrafter"/>
</dbReference>
<dbReference type="Gene3D" id="3.30.420.40">
    <property type="match status" value="2"/>
</dbReference>
<dbReference type="PROSITE" id="PS00445">
    <property type="entry name" value="FGGY_KINASES_2"/>
    <property type="match status" value="1"/>
</dbReference>
<dbReference type="GO" id="GO:0046167">
    <property type="term" value="P:glycerol-3-phosphate biosynthetic process"/>
    <property type="evidence" value="ECO:0007669"/>
    <property type="project" value="TreeGrafter"/>
</dbReference>
<sequence length="547" mass="61282">MSATEQTKLIGVIDAGSNSVKFVIYQIPNFNQVCAHEIDIKQISPKEGFLEHDPEEIISAVRESAKVALHLLPNYGFTKDNIYTIGITNQRETTVLWNKKTGKPLYNAIVWKDTRTTSSVDEIMEKLSVDQDHFREISGLPISSFGSALKIRWLKRFVPQVRDACRDGLCLFGTVDTWIIWNLIRGLHITDCTNASRTLLMNLQTLNWDPQLCLAFSIDEKILPEIRSSSEVYGKINDNSDLDGLIISSIIGNQQASLVGQLCFKTGQAKSTYRSGCFLLCNIGNKPVFSHHGLVTTVAYKFGKNKPVYALEGNIAIAGTALKWIKDNLKLMKDTSESEILGSVVPTTGDCYFVPAFRGLFAPYYQKEARGVICGLTAFTTKNHIIRASLETVCYQVSDIIEAMKKDADIHLTKLHVDGKMADNNLLMQLQADLSGIPILRSLSEDTTSLGCAIAAAKGVDLIDLRPENRVYSVKVHHDTYLPTTTAEDRRARIKKWKMAVERSYGWVEHKRSEEMTNERYELLSSIPFTLFLTSSFFLLAASEIFK</sequence>
<name>A0A9N9RXQ6_9DIPT</name>
<dbReference type="GO" id="GO:0005524">
    <property type="term" value="F:ATP binding"/>
    <property type="evidence" value="ECO:0007669"/>
    <property type="project" value="UniProtKB-KW"/>
</dbReference>
<dbReference type="NCBIfam" id="NF000756">
    <property type="entry name" value="PRK00047.1"/>
    <property type="match status" value="1"/>
</dbReference>
<dbReference type="EC" id="2.7.1.30" evidence="3"/>
<dbReference type="EMBL" id="OU895878">
    <property type="protein sequence ID" value="CAG9804800.1"/>
    <property type="molecule type" value="Genomic_DNA"/>
</dbReference>
<dbReference type="PANTHER" id="PTHR10196">
    <property type="entry name" value="SUGAR KINASE"/>
    <property type="match status" value="1"/>
</dbReference>
<keyword evidence="8" id="KW-0067">ATP-binding</keyword>
<dbReference type="InterPro" id="IPR000577">
    <property type="entry name" value="Carb_kinase_FGGY"/>
</dbReference>
<organism evidence="13 14">
    <name type="scientific">Chironomus riparius</name>
    <dbReference type="NCBI Taxonomy" id="315576"/>
    <lineage>
        <taxon>Eukaryota</taxon>
        <taxon>Metazoa</taxon>
        <taxon>Ecdysozoa</taxon>
        <taxon>Arthropoda</taxon>
        <taxon>Hexapoda</taxon>
        <taxon>Insecta</taxon>
        <taxon>Pterygota</taxon>
        <taxon>Neoptera</taxon>
        <taxon>Endopterygota</taxon>
        <taxon>Diptera</taxon>
        <taxon>Nematocera</taxon>
        <taxon>Chironomoidea</taxon>
        <taxon>Chironomidae</taxon>
        <taxon>Chironominae</taxon>
        <taxon>Chironomus</taxon>
    </lineage>
</organism>
<keyword evidence="4 10" id="KW-0808">Transferase</keyword>
<dbReference type="InterPro" id="IPR018484">
    <property type="entry name" value="FGGY_N"/>
</dbReference>
<dbReference type="GO" id="GO:0005739">
    <property type="term" value="C:mitochondrion"/>
    <property type="evidence" value="ECO:0007669"/>
    <property type="project" value="TreeGrafter"/>
</dbReference>
<comment type="similarity">
    <text evidence="2 10">Belongs to the FGGY kinase family.</text>
</comment>
<dbReference type="Pfam" id="PF00370">
    <property type="entry name" value="FGGY_N"/>
    <property type="match status" value="1"/>
</dbReference>
<evidence type="ECO:0000256" key="6">
    <source>
        <dbReference type="ARBA" id="ARBA00022777"/>
    </source>
</evidence>
<evidence type="ECO:0000259" key="11">
    <source>
        <dbReference type="Pfam" id="PF00370"/>
    </source>
</evidence>
<dbReference type="FunFam" id="3.30.420.40:FF:000086">
    <property type="entry name" value="Glycerol kinase"/>
    <property type="match status" value="1"/>
</dbReference>
<evidence type="ECO:0000313" key="13">
    <source>
        <dbReference type="EMBL" id="CAG9804800.1"/>
    </source>
</evidence>
<feature type="domain" description="Carbohydrate kinase FGGY C-terminal" evidence="12">
    <location>
        <begin position="275"/>
        <end position="457"/>
    </location>
</feature>
<evidence type="ECO:0000256" key="3">
    <source>
        <dbReference type="ARBA" id="ARBA00012099"/>
    </source>
</evidence>
<dbReference type="SUPFAM" id="SSF53067">
    <property type="entry name" value="Actin-like ATPase domain"/>
    <property type="match status" value="2"/>
</dbReference>
<dbReference type="NCBIfam" id="TIGR01311">
    <property type="entry name" value="glycerol_kin"/>
    <property type="match status" value="1"/>
</dbReference>
<protein>
    <recommendedName>
        <fullName evidence="3">glycerol kinase</fullName>
        <ecNumber evidence="3">2.7.1.30</ecNumber>
    </recommendedName>
    <alternativeName>
        <fullName evidence="9">ATP:glycerol 3-phosphotransferase</fullName>
    </alternativeName>
</protein>
<dbReference type="InterPro" id="IPR043129">
    <property type="entry name" value="ATPase_NBD"/>
</dbReference>
<dbReference type="InterPro" id="IPR018485">
    <property type="entry name" value="FGGY_C"/>
</dbReference>
<dbReference type="Pfam" id="PF02782">
    <property type="entry name" value="FGGY_C"/>
    <property type="match status" value="1"/>
</dbReference>
<reference evidence="13" key="2">
    <citation type="submission" date="2022-10" db="EMBL/GenBank/DDBJ databases">
        <authorList>
            <consortium name="ENA_rothamsted_submissions"/>
            <consortium name="culmorum"/>
            <person name="King R."/>
        </authorList>
    </citation>
    <scope>NUCLEOTIDE SEQUENCE</scope>
</reference>
<evidence type="ECO:0000256" key="5">
    <source>
        <dbReference type="ARBA" id="ARBA00022741"/>
    </source>
</evidence>
<keyword evidence="5" id="KW-0547">Nucleotide-binding</keyword>